<dbReference type="InterPro" id="IPR001915">
    <property type="entry name" value="Peptidase_M48"/>
</dbReference>
<evidence type="ECO:0000313" key="10">
    <source>
        <dbReference type="EMBL" id="GAA4047111.1"/>
    </source>
</evidence>
<dbReference type="CDD" id="cd07334">
    <property type="entry name" value="M48C_loiP_like"/>
    <property type="match status" value="1"/>
</dbReference>
<feature type="compositionally biased region" description="Basic and acidic residues" evidence="7">
    <location>
        <begin position="242"/>
        <end position="263"/>
    </location>
</feature>
<keyword evidence="11" id="KW-1185">Reference proteome</keyword>
<feature type="region of interest" description="Disordered" evidence="7">
    <location>
        <begin position="224"/>
        <end position="263"/>
    </location>
</feature>
<feature type="signal peptide" evidence="8">
    <location>
        <begin position="1"/>
        <end position="23"/>
    </location>
</feature>
<reference evidence="11" key="1">
    <citation type="journal article" date="2019" name="Int. J. Syst. Evol. Microbiol.">
        <title>The Global Catalogue of Microorganisms (GCM) 10K type strain sequencing project: providing services to taxonomists for standard genome sequencing and annotation.</title>
        <authorList>
            <consortium name="The Broad Institute Genomics Platform"/>
            <consortium name="The Broad Institute Genome Sequencing Center for Infectious Disease"/>
            <person name="Wu L."/>
            <person name="Ma J."/>
        </authorList>
    </citation>
    <scope>NUCLEOTIDE SEQUENCE [LARGE SCALE GENOMIC DNA]</scope>
    <source>
        <strain evidence="11">JCM 17225</strain>
    </source>
</reference>
<evidence type="ECO:0000313" key="11">
    <source>
        <dbReference type="Proteomes" id="UP001501469"/>
    </source>
</evidence>
<dbReference type="PANTHER" id="PTHR22726">
    <property type="entry name" value="METALLOENDOPEPTIDASE OMA1"/>
    <property type="match status" value="1"/>
</dbReference>
<evidence type="ECO:0000256" key="7">
    <source>
        <dbReference type="SAM" id="MobiDB-lite"/>
    </source>
</evidence>
<accession>A0ABP7UMH2</accession>
<evidence type="ECO:0000256" key="8">
    <source>
        <dbReference type="SAM" id="SignalP"/>
    </source>
</evidence>
<sequence length="263" mass="27595">MRTPFLTLLTAVTLLAAAAPAQAQFKLNTGSLGAGLKAAKALTLSDEEVVAHTKEFVTWSDANNPVAAPSSPLAQRLAKITANLKTYEGIALNYKVYEVRDVNAFACADGSVRVCAGLMQLMTDDEVLGVIGHEIGHVKNHDSRDGMKTALLTAAAKDGVSSQGGTAATFSDSQLGAVGQALTTATFSRSQESAADAFGYDLLKSQGKNPYAMATAFGKLVASEQSGGAKSSKMQQLFSSHPDTEKRMKTVEERAAKDGFKKS</sequence>
<dbReference type="EMBL" id="BAABDK010000029">
    <property type="protein sequence ID" value="GAA4047111.1"/>
    <property type="molecule type" value="Genomic_DNA"/>
</dbReference>
<keyword evidence="5 6" id="KW-0482">Metalloprotease</keyword>
<keyword evidence="2" id="KW-0479">Metal-binding</keyword>
<comment type="similarity">
    <text evidence="6">Belongs to the peptidase M48 family.</text>
</comment>
<keyword evidence="1 6" id="KW-0645">Protease</keyword>
<dbReference type="Proteomes" id="UP001501469">
    <property type="component" value="Unassembled WGS sequence"/>
</dbReference>
<evidence type="ECO:0000256" key="6">
    <source>
        <dbReference type="RuleBase" id="RU003983"/>
    </source>
</evidence>
<name>A0ABP7UMH2_9BACT</name>
<comment type="cofactor">
    <cofactor evidence="6">
        <name>Zn(2+)</name>
        <dbReference type="ChEBI" id="CHEBI:29105"/>
    </cofactor>
    <text evidence="6">Binds 1 zinc ion per subunit.</text>
</comment>
<feature type="domain" description="Peptidase M48" evidence="9">
    <location>
        <begin position="94"/>
        <end position="254"/>
    </location>
</feature>
<organism evidence="10 11">
    <name type="scientific">Hymenobacter glaciei</name>
    <dbReference type="NCBI Taxonomy" id="877209"/>
    <lineage>
        <taxon>Bacteria</taxon>
        <taxon>Pseudomonadati</taxon>
        <taxon>Bacteroidota</taxon>
        <taxon>Cytophagia</taxon>
        <taxon>Cytophagales</taxon>
        <taxon>Hymenobacteraceae</taxon>
        <taxon>Hymenobacter</taxon>
    </lineage>
</organism>
<comment type="caution">
    <text evidence="10">The sequence shown here is derived from an EMBL/GenBank/DDBJ whole genome shotgun (WGS) entry which is preliminary data.</text>
</comment>
<feature type="compositionally biased region" description="Polar residues" evidence="7">
    <location>
        <begin position="224"/>
        <end position="241"/>
    </location>
</feature>
<gene>
    <name evidence="10" type="ORF">GCM10022409_36490</name>
</gene>
<protein>
    <submittedName>
        <fullName evidence="10">M48 family metallopeptidase</fullName>
    </submittedName>
</protein>
<dbReference type="PANTHER" id="PTHR22726:SF8">
    <property type="entry name" value="METALLOPROTEASE YCAL"/>
    <property type="match status" value="1"/>
</dbReference>
<proteinExistence type="inferred from homology"/>
<keyword evidence="3 6" id="KW-0378">Hydrolase</keyword>
<dbReference type="Gene3D" id="3.30.2010.10">
    <property type="entry name" value="Metalloproteases ('zincins'), catalytic domain"/>
    <property type="match status" value="1"/>
</dbReference>
<dbReference type="InterPro" id="IPR051156">
    <property type="entry name" value="Mito/Outer_Membr_Metalloprot"/>
</dbReference>
<keyword evidence="8" id="KW-0732">Signal</keyword>
<dbReference type="RefSeq" id="WP_345057367.1">
    <property type="nucleotide sequence ID" value="NZ_BAABDK010000029.1"/>
</dbReference>
<keyword evidence="4 6" id="KW-0862">Zinc</keyword>
<evidence type="ECO:0000256" key="1">
    <source>
        <dbReference type="ARBA" id="ARBA00022670"/>
    </source>
</evidence>
<feature type="chain" id="PRO_5045942833" evidence="8">
    <location>
        <begin position="24"/>
        <end position="263"/>
    </location>
</feature>
<evidence type="ECO:0000256" key="2">
    <source>
        <dbReference type="ARBA" id="ARBA00022723"/>
    </source>
</evidence>
<dbReference type="Pfam" id="PF01435">
    <property type="entry name" value="Peptidase_M48"/>
    <property type="match status" value="1"/>
</dbReference>
<evidence type="ECO:0000256" key="5">
    <source>
        <dbReference type="ARBA" id="ARBA00023049"/>
    </source>
</evidence>
<evidence type="ECO:0000256" key="3">
    <source>
        <dbReference type="ARBA" id="ARBA00022801"/>
    </source>
</evidence>
<evidence type="ECO:0000259" key="9">
    <source>
        <dbReference type="Pfam" id="PF01435"/>
    </source>
</evidence>
<evidence type="ECO:0000256" key="4">
    <source>
        <dbReference type="ARBA" id="ARBA00022833"/>
    </source>
</evidence>